<comment type="caution">
    <text evidence="4">The sequence shown here is derived from an EMBL/GenBank/DDBJ whole genome shotgun (WGS) entry which is preliminary data.</text>
</comment>
<reference evidence="4 5" key="1">
    <citation type="journal article" date="2016" name="Nat. Commun.">
        <title>Extremotolerant tardigrade genome and improved radiotolerance of human cultured cells by tardigrade-unique protein.</title>
        <authorList>
            <person name="Hashimoto T."/>
            <person name="Horikawa D.D."/>
            <person name="Saito Y."/>
            <person name="Kuwahara H."/>
            <person name="Kozuka-Hata H."/>
            <person name="Shin-I T."/>
            <person name="Minakuchi Y."/>
            <person name="Ohishi K."/>
            <person name="Motoyama A."/>
            <person name="Aizu T."/>
            <person name="Enomoto A."/>
            <person name="Kondo K."/>
            <person name="Tanaka S."/>
            <person name="Hara Y."/>
            <person name="Koshikawa S."/>
            <person name="Sagara H."/>
            <person name="Miura T."/>
            <person name="Yokobori S."/>
            <person name="Miyagawa K."/>
            <person name="Suzuki Y."/>
            <person name="Kubo T."/>
            <person name="Oyama M."/>
            <person name="Kohara Y."/>
            <person name="Fujiyama A."/>
            <person name="Arakawa K."/>
            <person name="Katayama T."/>
            <person name="Toyoda A."/>
            <person name="Kunieda T."/>
        </authorList>
    </citation>
    <scope>NUCLEOTIDE SEQUENCE [LARGE SCALE GENOMIC DNA]</scope>
    <source>
        <strain evidence="4 5">YOKOZUNA-1</strain>
    </source>
</reference>
<dbReference type="CDD" id="cd00112">
    <property type="entry name" value="LDLa"/>
    <property type="match status" value="1"/>
</dbReference>
<dbReference type="Gene3D" id="4.10.400.10">
    <property type="entry name" value="Low-density Lipoprotein Receptor"/>
    <property type="match status" value="1"/>
</dbReference>
<dbReference type="EMBL" id="BDGG01000003">
    <property type="protein sequence ID" value="GAU95350.1"/>
    <property type="molecule type" value="Genomic_DNA"/>
</dbReference>
<accession>A0A1D1V386</accession>
<dbReference type="OrthoDB" id="19606at2759"/>
<dbReference type="Proteomes" id="UP000186922">
    <property type="component" value="Unassembled WGS sequence"/>
</dbReference>
<dbReference type="PANTHER" id="PTHR24652:SF69">
    <property type="entry name" value="CUB DOMAIN-CONTAINING PROTEIN"/>
    <property type="match status" value="1"/>
</dbReference>
<evidence type="ECO:0000256" key="3">
    <source>
        <dbReference type="SAM" id="Phobius"/>
    </source>
</evidence>
<organism evidence="4 5">
    <name type="scientific">Ramazzottius varieornatus</name>
    <name type="common">Water bear</name>
    <name type="synonym">Tardigrade</name>
    <dbReference type="NCBI Taxonomy" id="947166"/>
    <lineage>
        <taxon>Eukaryota</taxon>
        <taxon>Metazoa</taxon>
        <taxon>Ecdysozoa</taxon>
        <taxon>Tardigrada</taxon>
        <taxon>Eutardigrada</taxon>
        <taxon>Parachela</taxon>
        <taxon>Hypsibioidea</taxon>
        <taxon>Ramazzottiidae</taxon>
        <taxon>Ramazzottius</taxon>
    </lineage>
</organism>
<dbReference type="Pfam" id="PF00057">
    <property type="entry name" value="Ldl_recept_a"/>
    <property type="match status" value="1"/>
</dbReference>
<dbReference type="PANTHER" id="PTHR24652">
    <property type="entry name" value="LOW-DENSITY LIPOPROTEIN RECEPTOR CLASS A DOMAIN-CONTAINING PROTEIN 2"/>
    <property type="match status" value="1"/>
</dbReference>
<dbReference type="PROSITE" id="PS50068">
    <property type="entry name" value="LDLRA_2"/>
    <property type="match status" value="1"/>
</dbReference>
<comment type="caution">
    <text evidence="2">Lacks conserved residue(s) required for the propagation of feature annotation.</text>
</comment>
<keyword evidence="3" id="KW-0472">Membrane</keyword>
<evidence type="ECO:0000256" key="1">
    <source>
        <dbReference type="ARBA" id="ARBA00023157"/>
    </source>
</evidence>
<evidence type="ECO:0000256" key="2">
    <source>
        <dbReference type="PROSITE-ProRule" id="PRU00124"/>
    </source>
</evidence>
<keyword evidence="3" id="KW-1133">Transmembrane helix</keyword>
<evidence type="ECO:0008006" key="6">
    <source>
        <dbReference type="Google" id="ProtNLM"/>
    </source>
</evidence>
<dbReference type="InterPro" id="IPR002172">
    <property type="entry name" value="LDrepeatLR_classA_rpt"/>
</dbReference>
<dbReference type="InterPro" id="IPR036055">
    <property type="entry name" value="LDL_receptor-like_sf"/>
</dbReference>
<dbReference type="AlphaFoldDB" id="A0A1D1V386"/>
<feature type="transmembrane region" description="Helical" evidence="3">
    <location>
        <begin position="93"/>
        <end position="123"/>
    </location>
</feature>
<dbReference type="SUPFAM" id="SSF57424">
    <property type="entry name" value="LDL receptor-like module"/>
    <property type="match status" value="1"/>
</dbReference>
<dbReference type="SMART" id="SM00192">
    <property type="entry name" value="LDLa"/>
    <property type="match status" value="1"/>
</dbReference>
<keyword evidence="3" id="KW-0812">Transmembrane</keyword>
<keyword evidence="1" id="KW-1015">Disulfide bond</keyword>
<proteinExistence type="predicted"/>
<dbReference type="InterPro" id="IPR042333">
    <property type="entry name" value="LRAD2/Mig-13-like"/>
</dbReference>
<gene>
    <name evidence="4" type="primary">RvY_06981</name>
    <name evidence="4" type="synonym">RvY_06981.2</name>
    <name evidence="4" type="ORF">RvY_06981-2</name>
</gene>
<keyword evidence="5" id="KW-1185">Reference proteome</keyword>
<evidence type="ECO:0000313" key="5">
    <source>
        <dbReference type="Proteomes" id="UP000186922"/>
    </source>
</evidence>
<evidence type="ECO:0000313" key="4">
    <source>
        <dbReference type="EMBL" id="GAU95350.1"/>
    </source>
</evidence>
<dbReference type="STRING" id="947166.A0A1D1V386"/>
<sequence length="254" mass="27779">MYTSNKGGYVTIRYYTYNKGEHASEFRLVLTAINKLHRLEPCGFRCANGNCISTELRCDSDHVNHCGDNSDELNCRNSLKESASQAEYAAREYLGLSISVTLIISLSVLFVIGVCVCSVALFVCKRNQVPGQNASLLVPGPTQASVVDAISSSEATSSTGTSRSVTNYAPVYTGSDELRHAHERHESRVFHGKSRPSPLLAYHPPITHTSIPSTYSSSIPGSPRFSALPHRSTFFQANPTLCPEVQSKKPVVYF</sequence>
<name>A0A1D1V386_RAMVA</name>
<protein>
    <recommendedName>
        <fullName evidence="6">CUB domain-containing protein</fullName>
    </recommendedName>
</protein>